<dbReference type="InterPro" id="IPR022655">
    <property type="entry name" value="DUF1553"/>
</dbReference>
<evidence type="ECO:0000313" key="4">
    <source>
        <dbReference type="EMBL" id="HGT38383.1"/>
    </source>
</evidence>
<feature type="region of interest" description="Disordered" evidence="1">
    <location>
        <begin position="445"/>
        <end position="466"/>
    </location>
</feature>
<evidence type="ECO:0000256" key="1">
    <source>
        <dbReference type="SAM" id="MobiDB-lite"/>
    </source>
</evidence>
<dbReference type="AlphaFoldDB" id="A0A7C4QMV6"/>
<organism evidence="4">
    <name type="scientific">Schlesneria paludicola</name>
    <dbReference type="NCBI Taxonomy" id="360056"/>
    <lineage>
        <taxon>Bacteria</taxon>
        <taxon>Pseudomonadati</taxon>
        <taxon>Planctomycetota</taxon>
        <taxon>Planctomycetia</taxon>
        <taxon>Planctomycetales</taxon>
        <taxon>Planctomycetaceae</taxon>
        <taxon>Schlesneria</taxon>
    </lineage>
</organism>
<comment type="caution">
    <text evidence="4">The sequence shown here is derived from an EMBL/GenBank/DDBJ whole genome shotgun (WGS) entry which is preliminary data.</text>
</comment>
<evidence type="ECO:0000259" key="3">
    <source>
        <dbReference type="Pfam" id="PF07587"/>
    </source>
</evidence>
<dbReference type="Pfam" id="PF07583">
    <property type="entry name" value="PSCyt2"/>
    <property type="match status" value="1"/>
</dbReference>
<protein>
    <submittedName>
        <fullName evidence="4">DUF1549 domain-containing protein</fullName>
    </submittedName>
</protein>
<gene>
    <name evidence="4" type="ORF">ENS64_03855</name>
</gene>
<feature type="domain" description="DUF1553" evidence="3">
    <location>
        <begin position="477"/>
        <end position="711"/>
    </location>
</feature>
<dbReference type="Pfam" id="PF07587">
    <property type="entry name" value="PSD1"/>
    <property type="match status" value="1"/>
</dbReference>
<feature type="domain" description="DUF1549" evidence="2">
    <location>
        <begin position="234"/>
        <end position="417"/>
    </location>
</feature>
<dbReference type="PANTHER" id="PTHR35889">
    <property type="entry name" value="CYCLOINULO-OLIGOSACCHARIDE FRUCTANOTRANSFERASE-RELATED"/>
    <property type="match status" value="1"/>
</dbReference>
<name>A0A7C4QMV6_9PLAN</name>
<dbReference type="PANTHER" id="PTHR35889:SF3">
    <property type="entry name" value="F-BOX DOMAIN-CONTAINING PROTEIN"/>
    <property type="match status" value="1"/>
</dbReference>
<sequence>MLREFLGVGLCIGVAVVLGIEPALAAEVSFRNDVMAALAKGGCNAGTCHGNARGKGGFQLSLRGDDPARDYQTLSREWLGRRTNVVAPDQSLLLLKGTMQVGHAGGRRFQADSWEYQTLRAWIAAGMPPDDPHTPQLVGLDVSPTELFLTAPHWEFAFQVRGRFSDGSQRDLTSRAVYETGEPLVEMSADGRGRGLSPGETVVLVRYLDQQVAVPVALIPERPLLAAAPLSAHPVDRHIDAKLQRLNLPASPRCDDATFVRRVFFDLIGVPPTAEEARAFVSDAAPDKRTRLIDQLLARPEFADHWALKWADMLRLEEKTLDAKGTQVFHAWLRNAFANDRPLDELVRDLISARGSTYSEPAANFYRALRDPLARAEAAAQLFLGVRLQCAKCHNHPFDRWTQDDYYSWGNLFARVDYKILENNRRDRNDQHEFDGEQLVFCKPDGDLKDPRTGTPRPPKFLGEPQPVADGEDRLIALAAWMTRPEHDRFAQMLVNRAWRHLMGRGLVEPVDDFRATNPPSHPELLQELAVALRSAGYRLKPLLRLIATSEAYQRSSVPNDWNADDERNYSHAWVRRLPAEQLLDAWMQATGATVEFRGFPRGTRAGQLPGVGAMLRRAGGPTPADAALQVFGKPPRLQSCECERTEETTLAQAFQIVSGPVVDQLVTAQGNCLAALEASGLALDEQLDTLYWTCLSRPPSAEERDSTRDYLARRQASRAAWEDVLWALVTSHEFLLRR</sequence>
<evidence type="ECO:0000259" key="2">
    <source>
        <dbReference type="Pfam" id="PF07583"/>
    </source>
</evidence>
<proteinExistence type="predicted"/>
<dbReference type="InterPro" id="IPR011444">
    <property type="entry name" value="DUF1549"/>
</dbReference>
<accession>A0A7C4QMV6</accession>
<reference evidence="4" key="1">
    <citation type="journal article" date="2020" name="mSystems">
        <title>Genome- and Community-Level Interaction Insights into Carbon Utilization and Element Cycling Functions of Hydrothermarchaeota in Hydrothermal Sediment.</title>
        <authorList>
            <person name="Zhou Z."/>
            <person name="Liu Y."/>
            <person name="Xu W."/>
            <person name="Pan J."/>
            <person name="Luo Z.H."/>
            <person name="Li M."/>
        </authorList>
    </citation>
    <scope>NUCLEOTIDE SEQUENCE [LARGE SCALE GENOMIC DNA]</scope>
    <source>
        <strain evidence="4">SpSt-508</strain>
    </source>
</reference>
<dbReference type="EMBL" id="DSVQ01000007">
    <property type="protein sequence ID" value="HGT38383.1"/>
    <property type="molecule type" value="Genomic_DNA"/>
</dbReference>